<feature type="region of interest" description="Disordered" evidence="1">
    <location>
        <begin position="147"/>
        <end position="170"/>
    </location>
</feature>
<accession>L8JUV2</accession>
<feature type="compositionally biased region" description="Polar residues" evidence="1">
    <location>
        <begin position="147"/>
        <end position="160"/>
    </location>
</feature>
<dbReference type="Proteomes" id="UP000011135">
    <property type="component" value="Unassembled WGS sequence"/>
</dbReference>
<name>L8JUV2_9BACT</name>
<gene>
    <name evidence="3" type="ORF">C900_02008</name>
</gene>
<feature type="region of interest" description="Disordered" evidence="1">
    <location>
        <begin position="384"/>
        <end position="404"/>
    </location>
</feature>
<dbReference type="PATRIC" id="fig|1237149.3.peg.1963"/>
<dbReference type="EMBL" id="AMZN01000029">
    <property type="protein sequence ID" value="ELR72013.1"/>
    <property type="molecule type" value="Genomic_DNA"/>
</dbReference>
<reference evidence="3 4" key="1">
    <citation type="submission" date="2012-12" db="EMBL/GenBank/DDBJ databases">
        <title>Genome assembly of Fulvivirga imtechensis AK7.</title>
        <authorList>
            <person name="Nupur N."/>
            <person name="Khatri I."/>
            <person name="Kumar R."/>
            <person name="Subramanian S."/>
            <person name="Pinnaka A."/>
        </authorList>
    </citation>
    <scope>NUCLEOTIDE SEQUENCE [LARGE SCALE GENOMIC DNA]</scope>
    <source>
        <strain evidence="3 4">AK7</strain>
    </source>
</reference>
<dbReference type="InterPro" id="IPR025295">
    <property type="entry name" value="eCIS_core_dom"/>
</dbReference>
<proteinExistence type="predicted"/>
<evidence type="ECO:0000259" key="2">
    <source>
        <dbReference type="Pfam" id="PF13699"/>
    </source>
</evidence>
<evidence type="ECO:0000256" key="1">
    <source>
        <dbReference type="SAM" id="MobiDB-lite"/>
    </source>
</evidence>
<dbReference type="AlphaFoldDB" id="L8JUV2"/>
<keyword evidence="4" id="KW-1185">Reference proteome</keyword>
<protein>
    <recommendedName>
        <fullName evidence="2">eCIS core domain-containing protein</fullName>
    </recommendedName>
</protein>
<dbReference type="eggNOG" id="COG3177">
    <property type="taxonomic scope" value="Bacteria"/>
</dbReference>
<feature type="domain" description="eCIS core" evidence="2">
    <location>
        <begin position="86"/>
        <end position="151"/>
    </location>
</feature>
<evidence type="ECO:0000313" key="4">
    <source>
        <dbReference type="Proteomes" id="UP000011135"/>
    </source>
</evidence>
<dbReference type="Pfam" id="PF13699">
    <property type="entry name" value="eCIS_core"/>
    <property type="match status" value="1"/>
</dbReference>
<sequence length="404" mass="44165">MNVYIGSISKNKSEASTAVAQQKAKAGQCTPQLNVDNPEAIAQRKLMEVVNGSTQVQQMKKLQEIANKNTYSQNQSVTQKKNNTGLPDHLKTGIENLSGYSMDDVKVHYNSDKPSQLQAHAYAQGTEIHVASGQEKHLPHEAWHVVQQKQGRVKPTTQMTGGVKVNDNPGLEKEADVMGQKAMKMKARDTSDFLNINENNIADGVIQAKWTEEEEGEAQKVLGPIDGQVVEVPVANVLNQQAWMGTEEKGMAKMIPKEYGRGFLQGIKADKVIKRAAQIALEKVKVDPPPVAFSTDTATSGNPLTGELILTDSHHTKNALILLTGAETMAVTHIAKPDLKGADTLANIALSRATITANMKKAASYNANEGMIAYDEARQAIEEMKKEMSKEEDKQDEKVKKEDL</sequence>
<evidence type="ECO:0000313" key="3">
    <source>
        <dbReference type="EMBL" id="ELR72013.1"/>
    </source>
</evidence>
<organism evidence="3 4">
    <name type="scientific">Fulvivirga imtechensis AK7</name>
    <dbReference type="NCBI Taxonomy" id="1237149"/>
    <lineage>
        <taxon>Bacteria</taxon>
        <taxon>Pseudomonadati</taxon>
        <taxon>Bacteroidota</taxon>
        <taxon>Cytophagia</taxon>
        <taxon>Cytophagales</taxon>
        <taxon>Fulvivirgaceae</taxon>
        <taxon>Fulvivirga</taxon>
    </lineage>
</organism>
<dbReference type="STRING" id="1237149.C900_02008"/>
<dbReference type="RefSeq" id="WP_009579455.1">
    <property type="nucleotide sequence ID" value="NZ_AMZN01000029.1"/>
</dbReference>
<comment type="caution">
    <text evidence="3">The sequence shown here is derived from an EMBL/GenBank/DDBJ whole genome shotgun (WGS) entry which is preliminary data.</text>
</comment>